<dbReference type="Pfam" id="PF00239">
    <property type="entry name" value="Resolvase"/>
    <property type="match status" value="1"/>
</dbReference>
<evidence type="ECO:0000313" key="2">
    <source>
        <dbReference type="EMBL" id="SFO98517.1"/>
    </source>
</evidence>
<dbReference type="Gene3D" id="1.10.10.60">
    <property type="entry name" value="Homeodomain-like"/>
    <property type="match status" value="1"/>
</dbReference>
<dbReference type="RefSeq" id="WP_092910551.1">
    <property type="nucleotide sequence ID" value="NZ_CP136592.1"/>
</dbReference>
<dbReference type="GO" id="GO:0000150">
    <property type="term" value="F:DNA strand exchange activity"/>
    <property type="evidence" value="ECO:0007669"/>
    <property type="project" value="InterPro"/>
</dbReference>
<dbReference type="InterPro" id="IPR006120">
    <property type="entry name" value="Resolvase_HTH_dom"/>
</dbReference>
<keyword evidence="3" id="KW-1185">Reference proteome</keyword>
<reference evidence="2 3" key="1">
    <citation type="submission" date="2016-10" db="EMBL/GenBank/DDBJ databases">
        <authorList>
            <person name="de Groot N.N."/>
        </authorList>
    </citation>
    <scope>NUCLEOTIDE SEQUENCE [LARGE SCALE GENOMIC DNA]</scope>
    <source>
        <strain evidence="2 3">EP1-55-1</strain>
    </source>
</reference>
<sequence>MTYAYLRQVPGTKSLTLQQKDVIGYALANGLEIDKEVVEHSSKNRPIEERKQFEEFMHSIKEGDNLIVNEIWTLSNRVDEIIKIICCTISRKINLHIVSQGILITKETQLGQVLPLLNEEREEIEEKRVSVGRPKGSKSRSKFDALQPKIIQLLKDGLSVSAIARELNVSRSSLKDYIESRSLKELIDNTFVAIGKPLQTDIISDEMLICPFEQKS</sequence>
<evidence type="ECO:0000313" key="3">
    <source>
        <dbReference type="Proteomes" id="UP000199227"/>
    </source>
</evidence>
<protein>
    <submittedName>
        <fullName evidence="2">Site-specific DNA recombinase</fullName>
    </submittedName>
</protein>
<dbReference type="STRING" id="223786.SAMN05216234_10395"/>
<dbReference type="SMART" id="SM00857">
    <property type="entry name" value="Resolvase"/>
    <property type="match status" value="1"/>
</dbReference>
<dbReference type="OrthoDB" id="5338832at2"/>
<dbReference type="Proteomes" id="UP000199227">
    <property type="component" value="Unassembled WGS sequence"/>
</dbReference>
<organism evidence="2 3">
    <name type="scientific">Hydrogenimonas thermophila</name>
    <dbReference type="NCBI Taxonomy" id="223786"/>
    <lineage>
        <taxon>Bacteria</taxon>
        <taxon>Pseudomonadati</taxon>
        <taxon>Campylobacterota</taxon>
        <taxon>Epsilonproteobacteria</taxon>
        <taxon>Campylobacterales</taxon>
        <taxon>Hydrogenimonadaceae</taxon>
        <taxon>Hydrogenimonas</taxon>
    </lineage>
</organism>
<dbReference type="InterPro" id="IPR006119">
    <property type="entry name" value="Resolv_N"/>
</dbReference>
<dbReference type="AlphaFoldDB" id="A0A1I5LMX5"/>
<dbReference type="InterPro" id="IPR036162">
    <property type="entry name" value="Resolvase-like_N_sf"/>
</dbReference>
<evidence type="ECO:0000259" key="1">
    <source>
        <dbReference type="SMART" id="SM00857"/>
    </source>
</evidence>
<dbReference type="GO" id="GO:0003677">
    <property type="term" value="F:DNA binding"/>
    <property type="evidence" value="ECO:0007669"/>
    <property type="project" value="InterPro"/>
</dbReference>
<dbReference type="SUPFAM" id="SSF53041">
    <property type="entry name" value="Resolvase-like"/>
    <property type="match status" value="1"/>
</dbReference>
<accession>A0A1I5LMX5</accession>
<dbReference type="EMBL" id="FOXB01000003">
    <property type="protein sequence ID" value="SFO98517.1"/>
    <property type="molecule type" value="Genomic_DNA"/>
</dbReference>
<proteinExistence type="predicted"/>
<gene>
    <name evidence="2" type="ORF">SAMN05216234_10395</name>
</gene>
<dbReference type="Gene3D" id="3.40.50.1390">
    <property type="entry name" value="Resolvase, N-terminal catalytic domain"/>
    <property type="match status" value="1"/>
</dbReference>
<name>A0A1I5LMX5_9BACT</name>
<feature type="domain" description="Resolvase/invertase-type recombinase catalytic" evidence="1">
    <location>
        <begin position="2"/>
        <end position="134"/>
    </location>
</feature>
<dbReference type="Pfam" id="PF02796">
    <property type="entry name" value="HTH_7"/>
    <property type="match status" value="1"/>
</dbReference>